<dbReference type="SUPFAM" id="SSF47729">
    <property type="entry name" value="IHF-like DNA-binding proteins"/>
    <property type="match status" value="1"/>
</dbReference>
<dbReference type="Pfam" id="PF00216">
    <property type="entry name" value="Bac_DNA_binding"/>
    <property type="match status" value="1"/>
</dbReference>
<dbReference type="SMART" id="SM00411">
    <property type="entry name" value="BHL"/>
    <property type="match status" value="1"/>
</dbReference>
<dbReference type="PANTHER" id="PTHR33175:SF3">
    <property type="entry name" value="DNA-BINDING PROTEIN HU-BETA"/>
    <property type="match status" value="1"/>
</dbReference>
<sequence>MMSVRSSIFLFVIASVALLNVASCFTSSTAPSLITNRRALASRRNSGRPMYAVAKKTKKTTKKTKKTAKKSDAPETFKKAEFVSSIAEKTGFTKADSEAALAAVLETITEEVALGKRISLLGFGTFKLSYRKARKGRNPKTGEEIDIKESFSPSFSASKAFKEKVNPDR</sequence>
<feature type="chain" id="PRO_5030160182" description="DNA-binding protein HU" evidence="3">
    <location>
        <begin position="25"/>
        <end position="169"/>
    </location>
</feature>
<evidence type="ECO:0000256" key="2">
    <source>
        <dbReference type="RuleBase" id="RU003939"/>
    </source>
</evidence>
<protein>
    <recommendedName>
        <fullName evidence="5">DNA-binding protein HU</fullName>
    </recommendedName>
</protein>
<organism evidence="4">
    <name type="scientific">Ditylum brightwellii</name>
    <dbReference type="NCBI Taxonomy" id="49249"/>
    <lineage>
        <taxon>Eukaryota</taxon>
        <taxon>Sar</taxon>
        <taxon>Stramenopiles</taxon>
        <taxon>Ochrophyta</taxon>
        <taxon>Bacillariophyta</taxon>
        <taxon>Mediophyceae</taxon>
        <taxon>Lithodesmiophycidae</taxon>
        <taxon>Lithodesmiales</taxon>
        <taxon>Lithodesmiaceae</taxon>
        <taxon>Ditylum</taxon>
    </lineage>
</organism>
<comment type="similarity">
    <text evidence="2">Belongs to the bacterial histone-like protein family.</text>
</comment>
<dbReference type="InterPro" id="IPR000119">
    <property type="entry name" value="Hist_DNA-bd"/>
</dbReference>
<gene>
    <name evidence="4" type="ORF">DBRI1063_LOCUS16678</name>
</gene>
<dbReference type="AlphaFoldDB" id="A0A6U3TZN0"/>
<evidence type="ECO:0008006" key="5">
    <source>
        <dbReference type="Google" id="ProtNLM"/>
    </source>
</evidence>
<proteinExistence type="inferred from homology"/>
<evidence type="ECO:0000313" key="4">
    <source>
        <dbReference type="EMBL" id="CAD9341232.1"/>
    </source>
</evidence>
<dbReference type="CDD" id="cd13831">
    <property type="entry name" value="HU"/>
    <property type="match status" value="1"/>
</dbReference>
<reference evidence="4" key="1">
    <citation type="submission" date="2021-01" db="EMBL/GenBank/DDBJ databases">
        <authorList>
            <person name="Corre E."/>
            <person name="Pelletier E."/>
            <person name="Niang G."/>
            <person name="Scheremetjew M."/>
            <person name="Finn R."/>
            <person name="Kale V."/>
            <person name="Holt S."/>
            <person name="Cochrane G."/>
            <person name="Meng A."/>
            <person name="Brown T."/>
            <person name="Cohen L."/>
        </authorList>
    </citation>
    <scope>NUCLEOTIDE SEQUENCE</scope>
    <source>
        <strain evidence="4">Pop2</strain>
    </source>
</reference>
<dbReference type="PRINTS" id="PR01727">
    <property type="entry name" value="DNABINDINGHU"/>
</dbReference>
<dbReference type="GO" id="GO:0030527">
    <property type="term" value="F:structural constituent of chromatin"/>
    <property type="evidence" value="ECO:0007669"/>
    <property type="project" value="InterPro"/>
</dbReference>
<keyword evidence="1" id="KW-0238">DNA-binding</keyword>
<name>A0A6U3TZN0_9STRA</name>
<dbReference type="Gene3D" id="4.10.520.10">
    <property type="entry name" value="IHF-like DNA-binding proteins"/>
    <property type="match status" value="1"/>
</dbReference>
<feature type="signal peptide" evidence="3">
    <location>
        <begin position="1"/>
        <end position="24"/>
    </location>
</feature>
<dbReference type="GO" id="GO:0003677">
    <property type="term" value="F:DNA binding"/>
    <property type="evidence" value="ECO:0007669"/>
    <property type="project" value="UniProtKB-KW"/>
</dbReference>
<dbReference type="EMBL" id="HBGN01025989">
    <property type="protein sequence ID" value="CAD9341232.1"/>
    <property type="molecule type" value="Transcribed_RNA"/>
</dbReference>
<evidence type="ECO:0000256" key="3">
    <source>
        <dbReference type="SAM" id="SignalP"/>
    </source>
</evidence>
<dbReference type="PROSITE" id="PS00045">
    <property type="entry name" value="HISTONE_LIKE"/>
    <property type="match status" value="1"/>
</dbReference>
<dbReference type="PANTHER" id="PTHR33175">
    <property type="entry name" value="DNA-BINDING PROTEIN HU"/>
    <property type="match status" value="1"/>
</dbReference>
<keyword evidence="3" id="KW-0732">Signal</keyword>
<dbReference type="InterPro" id="IPR020816">
    <property type="entry name" value="Histone-like_DNA-bd_CS"/>
</dbReference>
<dbReference type="InterPro" id="IPR010992">
    <property type="entry name" value="IHF-like_DNA-bd_dom_sf"/>
</dbReference>
<evidence type="ECO:0000256" key="1">
    <source>
        <dbReference type="ARBA" id="ARBA00023125"/>
    </source>
</evidence>
<accession>A0A6U3TZN0</accession>